<organism evidence="1 2">
    <name type="scientific">Oxyplasma meridianum</name>
    <dbReference type="NCBI Taxonomy" id="3073602"/>
    <lineage>
        <taxon>Archaea</taxon>
        <taxon>Methanobacteriati</taxon>
        <taxon>Thermoplasmatota</taxon>
        <taxon>Thermoplasmata</taxon>
        <taxon>Thermoplasmatales</taxon>
        <taxon>Thermoplasmataceae</taxon>
        <taxon>Oxyplasma</taxon>
    </lineage>
</organism>
<dbReference type="EMBL" id="CP133772">
    <property type="protein sequence ID" value="WYY00743.1"/>
    <property type="molecule type" value="Genomic_DNA"/>
</dbReference>
<dbReference type="AlphaFoldDB" id="A0AAX4NIC2"/>
<keyword evidence="2" id="KW-1185">Reference proteome</keyword>
<protein>
    <submittedName>
        <fullName evidence="1">Uncharacterized protein</fullName>
    </submittedName>
</protein>
<dbReference type="GeneID" id="95968063"/>
<dbReference type="RefSeq" id="WP_393971075.1">
    <property type="nucleotide sequence ID" value="NZ_CP133772.1"/>
</dbReference>
<gene>
    <name evidence="1" type="ORF">OXIME_001326</name>
</gene>
<dbReference type="KEGG" id="omr:OXIME_001326"/>
<dbReference type="Proteomes" id="UP001451606">
    <property type="component" value="Chromosome"/>
</dbReference>
<evidence type="ECO:0000313" key="2">
    <source>
        <dbReference type="Proteomes" id="UP001451606"/>
    </source>
</evidence>
<proteinExistence type="predicted"/>
<evidence type="ECO:0000313" key="1">
    <source>
        <dbReference type="EMBL" id="WYY00743.1"/>
    </source>
</evidence>
<sequence>MVTRKQMRSRIDEYENSLMRHRILSAVFFNIKNGEEGKGRTLLNIGGNRNSSWLFYSSQTPQDRTNSYFISVTDSIDVQMDSLQIKLVDLERKYSQVNSFKAAIDISGSVPKADHDGWGIYSYLPDNGIMKNQNYGTAGKEIVAIMEKVTENMEWSIFPYPYFREANPMIKFLMFNDNFFLSGKWKIEAILQRAVSLCSLFSADNTWDQVRLDMSSVLTTAIRSGVLASHGGFVTMPKSEKVFTRTFLSRYMDYEERLGKTTLFDFESLKVNYG</sequence>
<accession>A0AAX4NIC2</accession>
<reference evidence="1 2" key="1">
    <citation type="submission" date="2023-09" db="EMBL/GenBank/DDBJ databases">
        <authorList>
            <person name="Golyshina O.V."/>
            <person name="Lunev E.A."/>
            <person name="Bargiela R."/>
            <person name="Gaines M.C."/>
            <person name="Daum B."/>
            <person name="Bale N.J."/>
            <person name="Koenen M."/>
            <person name="Sinninghe Damst J.S."/>
            <person name="Yakimov M."/>
            <person name="Golyshin P.N."/>
        </authorList>
    </citation>
    <scope>NUCLEOTIDE SEQUENCE [LARGE SCALE GENOMIC DNA]</scope>
    <source>
        <strain evidence="1 2">M1</strain>
    </source>
</reference>
<name>A0AAX4NIC2_9ARCH</name>